<dbReference type="SMART" id="SM00344">
    <property type="entry name" value="HTH_ASNC"/>
    <property type="match status" value="1"/>
</dbReference>
<dbReference type="PANTHER" id="PTHR30154:SF34">
    <property type="entry name" value="TRANSCRIPTIONAL REGULATOR AZLB"/>
    <property type="match status" value="1"/>
</dbReference>
<dbReference type="Pfam" id="PF13404">
    <property type="entry name" value="HTH_AsnC-type"/>
    <property type="match status" value="1"/>
</dbReference>
<evidence type="ECO:0000259" key="4">
    <source>
        <dbReference type="PROSITE" id="PS50956"/>
    </source>
</evidence>
<dbReference type="EMBL" id="JBHSLV010000030">
    <property type="protein sequence ID" value="MFC5394317.1"/>
    <property type="molecule type" value="Genomic_DNA"/>
</dbReference>
<keyword evidence="2" id="KW-0238">DNA-binding</keyword>
<keyword evidence="1" id="KW-0805">Transcription regulation</keyword>
<accession>A0ABW0HCI5</accession>
<sequence>MRNDGELDAIDRKLLALLQVDARASFTALARDAGLSRTAIQERMARLEREGVILGYSVRLADRPKAPAIRAMLSLRIRTRPCATVLDRFRSWPEIVACYSLAGPVDAMLLVETEDAAALSGLVDRLSAVPGVGEIETAPILAESVRAG</sequence>
<dbReference type="Proteomes" id="UP001596104">
    <property type="component" value="Unassembled WGS sequence"/>
</dbReference>
<feature type="domain" description="HTH asnC-type" evidence="4">
    <location>
        <begin position="7"/>
        <end position="60"/>
    </location>
</feature>
<dbReference type="InterPro" id="IPR000485">
    <property type="entry name" value="AsnC-type_HTH_dom"/>
</dbReference>
<evidence type="ECO:0000256" key="2">
    <source>
        <dbReference type="ARBA" id="ARBA00023125"/>
    </source>
</evidence>
<dbReference type="InterPro" id="IPR011008">
    <property type="entry name" value="Dimeric_a/b-barrel"/>
</dbReference>
<name>A0ABW0HCI5_9HYPH</name>
<keyword evidence="6" id="KW-1185">Reference proteome</keyword>
<dbReference type="RefSeq" id="WP_377009552.1">
    <property type="nucleotide sequence ID" value="NZ_JBHSLV010000030.1"/>
</dbReference>
<evidence type="ECO:0000256" key="3">
    <source>
        <dbReference type="ARBA" id="ARBA00023163"/>
    </source>
</evidence>
<dbReference type="SUPFAM" id="SSF46785">
    <property type="entry name" value="Winged helix' DNA-binding domain"/>
    <property type="match status" value="1"/>
</dbReference>
<dbReference type="InterPro" id="IPR019887">
    <property type="entry name" value="Tscrpt_reg_AsnC/Lrp_C"/>
</dbReference>
<dbReference type="Pfam" id="PF01037">
    <property type="entry name" value="AsnC_trans_reg"/>
    <property type="match status" value="1"/>
</dbReference>
<keyword evidence="3" id="KW-0804">Transcription</keyword>
<dbReference type="InterPro" id="IPR036388">
    <property type="entry name" value="WH-like_DNA-bd_sf"/>
</dbReference>
<evidence type="ECO:0000256" key="1">
    <source>
        <dbReference type="ARBA" id="ARBA00023015"/>
    </source>
</evidence>
<dbReference type="PRINTS" id="PR00033">
    <property type="entry name" value="HTHASNC"/>
</dbReference>
<comment type="caution">
    <text evidence="5">The sequence shown here is derived from an EMBL/GenBank/DDBJ whole genome shotgun (WGS) entry which is preliminary data.</text>
</comment>
<gene>
    <name evidence="5" type="ORF">ACFPPC_16880</name>
</gene>
<reference evidence="6" key="1">
    <citation type="journal article" date="2019" name="Int. J. Syst. Evol. Microbiol.">
        <title>The Global Catalogue of Microorganisms (GCM) 10K type strain sequencing project: providing services to taxonomists for standard genome sequencing and annotation.</title>
        <authorList>
            <consortium name="The Broad Institute Genomics Platform"/>
            <consortium name="The Broad Institute Genome Sequencing Center for Infectious Disease"/>
            <person name="Wu L."/>
            <person name="Ma J."/>
        </authorList>
    </citation>
    <scope>NUCLEOTIDE SEQUENCE [LARGE SCALE GENOMIC DNA]</scope>
    <source>
        <strain evidence="6">CGMCC 1.16326</strain>
    </source>
</reference>
<dbReference type="Gene3D" id="3.30.70.920">
    <property type="match status" value="1"/>
</dbReference>
<organism evidence="5 6">
    <name type="scientific">Bosea vestrisii</name>
    <dbReference type="NCBI Taxonomy" id="151416"/>
    <lineage>
        <taxon>Bacteria</taxon>
        <taxon>Pseudomonadati</taxon>
        <taxon>Pseudomonadota</taxon>
        <taxon>Alphaproteobacteria</taxon>
        <taxon>Hyphomicrobiales</taxon>
        <taxon>Boseaceae</taxon>
        <taxon>Bosea</taxon>
    </lineage>
</organism>
<evidence type="ECO:0000313" key="6">
    <source>
        <dbReference type="Proteomes" id="UP001596104"/>
    </source>
</evidence>
<dbReference type="InterPro" id="IPR019888">
    <property type="entry name" value="Tscrpt_reg_AsnC-like"/>
</dbReference>
<dbReference type="PANTHER" id="PTHR30154">
    <property type="entry name" value="LEUCINE-RESPONSIVE REGULATORY PROTEIN"/>
    <property type="match status" value="1"/>
</dbReference>
<protein>
    <submittedName>
        <fullName evidence="5">Lrp/AsnC family transcriptional regulator</fullName>
    </submittedName>
</protein>
<proteinExistence type="predicted"/>
<dbReference type="PROSITE" id="PS50956">
    <property type="entry name" value="HTH_ASNC_2"/>
    <property type="match status" value="1"/>
</dbReference>
<dbReference type="InterPro" id="IPR036390">
    <property type="entry name" value="WH_DNA-bd_sf"/>
</dbReference>
<dbReference type="SUPFAM" id="SSF54909">
    <property type="entry name" value="Dimeric alpha+beta barrel"/>
    <property type="match status" value="1"/>
</dbReference>
<dbReference type="Gene3D" id="1.10.10.10">
    <property type="entry name" value="Winged helix-like DNA-binding domain superfamily/Winged helix DNA-binding domain"/>
    <property type="match status" value="1"/>
</dbReference>
<evidence type="ECO:0000313" key="5">
    <source>
        <dbReference type="EMBL" id="MFC5394317.1"/>
    </source>
</evidence>